<dbReference type="AlphaFoldDB" id="A0AAE0WVX9"/>
<dbReference type="Gene3D" id="3.40.50.1820">
    <property type="entry name" value="alpha/beta hydrolase"/>
    <property type="match status" value="1"/>
</dbReference>
<evidence type="ECO:0000256" key="2">
    <source>
        <dbReference type="ARBA" id="ARBA00022487"/>
    </source>
</evidence>
<name>A0AAE0WVX9_9PEZI</name>
<dbReference type="Proteomes" id="UP001274830">
    <property type="component" value="Unassembled WGS sequence"/>
</dbReference>
<keyword evidence="5" id="KW-0439">Lignin degradation</keyword>
<comment type="similarity">
    <text evidence="1">Belongs to the carbohydrate esterase 15 (CE15) family.</text>
</comment>
<dbReference type="GO" id="GO:0046274">
    <property type="term" value="P:lignin catabolic process"/>
    <property type="evidence" value="ECO:0007669"/>
    <property type="project" value="UniProtKB-KW"/>
</dbReference>
<comment type="catalytic activity">
    <reaction evidence="6">
        <text>a 4-O-methyl-alpha-D-glucuronosyl ester derivative + H2O = 4-O-methyl-alpha-D-glucuronate derivative + an alcohol + H(+)</text>
        <dbReference type="Rhea" id="RHEA:67452"/>
        <dbReference type="ChEBI" id="CHEBI:15377"/>
        <dbReference type="ChEBI" id="CHEBI:15378"/>
        <dbReference type="ChEBI" id="CHEBI:30879"/>
        <dbReference type="ChEBI" id="CHEBI:171667"/>
        <dbReference type="ChEBI" id="CHEBI:171668"/>
        <dbReference type="EC" id="3.1.1.117"/>
    </reaction>
    <physiologicalReaction direction="left-to-right" evidence="6">
        <dbReference type="Rhea" id="RHEA:67453"/>
    </physiologicalReaction>
</comment>
<accession>A0AAE0WVX9</accession>
<dbReference type="SUPFAM" id="SSF53474">
    <property type="entry name" value="alpha/beta-Hydrolases"/>
    <property type="match status" value="1"/>
</dbReference>
<evidence type="ECO:0000256" key="1">
    <source>
        <dbReference type="ARBA" id="ARBA00010092"/>
    </source>
</evidence>
<feature type="domain" description="4-O-methyl-glucuronoyl methylesterase-like" evidence="8">
    <location>
        <begin position="137"/>
        <end position="369"/>
    </location>
</feature>
<dbReference type="InterPro" id="IPR029058">
    <property type="entry name" value="AB_hydrolase_fold"/>
</dbReference>
<dbReference type="EC" id="3.1.1.117" evidence="7"/>
<reference evidence="9" key="1">
    <citation type="submission" date="2023-07" db="EMBL/GenBank/DDBJ databases">
        <title>Black Yeasts Isolated from many extreme environments.</title>
        <authorList>
            <person name="Coleine C."/>
            <person name="Stajich J.E."/>
            <person name="Selbmann L."/>
        </authorList>
    </citation>
    <scope>NUCLEOTIDE SEQUENCE</scope>
    <source>
        <strain evidence="9">CCFEE 5485</strain>
    </source>
</reference>
<evidence type="ECO:0000256" key="7">
    <source>
        <dbReference type="ARBA" id="ARBA00026105"/>
    </source>
</evidence>
<evidence type="ECO:0000256" key="3">
    <source>
        <dbReference type="ARBA" id="ARBA00022729"/>
    </source>
</evidence>
<proteinExistence type="inferred from homology"/>
<dbReference type="Pfam" id="PF22244">
    <property type="entry name" value="GCE_fung"/>
    <property type="match status" value="1"/>
</dbReference>
<evidence type="ECO:0000313" key="10">
    <source>
        <dbReference type="Proteomes" id="UP001274830"/>
    </source>
</evidence>
<keyword evidence="3" id="KW-0732">Signal</keyword>
<keyword evidence="4" id="KW-0378">Hydrolase</keyword>
<organism evidence="9 10">
    <name type="scientific">Recurvomyces mirabilis</name>
    <dbReference type="NCBI Taxonomy" id="574656"/>
    <lineage>
        <taxon>Eukaryota</taxon>
        <taxon>Fungi</taxon>
        <taxon>Dikarya</taxon>
        <taxon>Ascomycota</taxon>
        <taxon>Pezizomycotina</taxon>
        <taxon>Dothideomycetes</taxon>
        <taxon>Dothideomycetidae</taxon>
        <taxon>Mycosphaerellales</taxon>
        <taxon>Teratosphaeriaceae</taxon>
        <taxon>Recurvomyces</taxon>
    </lineage>
</organism>
<dbReference type="GO" id="GO:0052689">
    <property type="term" value="F:carboxylic ester hydrolase activity"/>
    <property type="evidence" value="ECO:0007669"/>
    <property type="project" value="UniProtKB-KW"/>
</dbReference>
<gene>
    <name evidence="9" type="primary">cip2</name>
    <name evidence="9" type="ORF">LTR78_001272</name>
</gene>
<dbReference type="GeneID" id="89958283"/>
<evidence type="ECO:0000256" key="4">
    <source>
        <dbReference type="ARBA" id="ARBA00022801"/>
    </source>
</evidence>
<dbReference type="RefSeq" id="XP_064698715.1">
    <property type="nucleotide sequence ID" value="XM_064833754.1"/>
</dbReference>
<sequence>MPIAMRSIEPGSEDIELHIAHKMMFGFKLAASFVALAAGVAGYWPGPHNSECGDGVPTRCSRLPLHLKLVNQTYTLPDPFHFVGGQPVRNQEDWACRSAEIRELFQKYELGYKPAKPLVFSSTFSNNTLNIVAGLSESKTINFSVPITPAVHTGSGLSPAIIVYDAPSIPIPSQVATITLNVDQIAQQDSVASRGIGLFYDLYGNDTTTAGALMAWAWAVSRIVDALEAHPEVGINPAKLAVTGCSRNGKGAMVAGAFDKRIALTIPQESGSGGDACWRTSRDMLVNRNLATQTANEIVGENVWFSESFNYFGQDNYTVALLPVDHHELAGLVAPRGLYSTENVGFLWLGDWSNLECMSAANKIYQALGAKDHQGFSQDGPHDHCSFPADQDAEVAAFFNRFLLDEAVDTDVFRTVGNWTFDPKWTPWTVPNLA</sequence>
<dbReference type="EMBL" id="JAUTXT010000003">
    <property type="protein sequence ID" value="KAK3678819.1"/>
    <property type="molecule type" value="Genomic_DNA"/>
</dbReference>
<evidence type="ECO:0000256" key="5">
    <source>
        <dbReference type="ARBA" id="ARBA00023185"/>
    </source>
</evidence>
<evidence type="ECO:0000259" key="8">
    <source>
        <dbReference type="Pfam" id="PF22244"/>
    </source>
</evidence>
<protein>
    <recommendedName>
        <fullName evidence="7">(4-O-methyl)-D-glucuronate--lignin esterase</fullName>
        <ecNumber evidence="7">3.1.1.117</ecNumber>
    </recommendedName>
</protein>
<evidence type="ECO:0000256" key="6">
    <source>
        <dbReference type="ARBA" id="ARBA00024511"/>
    </source>
</evidence>
<keyword evidence="10" id="KW-1185">Reference proteome</keyword>
<evidence type="ECO:0000313" key="9">
    <source>
        <dbReference type="EMBL" id="KAK3678819.1"/>
    </source>
</evidence>
<dbReference type="InterPro" id="IPR054579">
    <property type="entry name" value="GCE-like_dom"/>
</dbReference>
<comment type="caution">
    <text evidence="9">The sequence shown here is derived from an EMBL/GenBank/DDBJ whole genome shotgun (WGS) entry which is preliminary data.</text>
</comment>
<keyword evidence="2" id="KW-0719">Serine esterase</keyword>